<proteinExistence type="predicted"/>
<evidence type="ECO:0000313" key="3">
    <source>
        <dbReference type="EMBL" id="OMD30211.1"/>
    </source>
</evidence>
<protein>
    <submittedName>
        <fullName evidence="3">Uncharacterized protein</fullName>
    </submittedName>
</protein>
<keyword evidence="2" id="KW-0472">Membrane</keyword>
<sequence>MNSLNLQEPSPLPRGNAAVPRLKYERTGFDYVILAAAYLLMPVGLVLALLRLMTTHYKNYRRPTNLNLLMHVFIGGFVELSIAMFSSALNGEFGTSELVSTLILIAIMFLTPAFILASVTAKAKYTLSKLNTSYIELIQNKNIRHIGSISERIGQSESDVRRDVQYLKDKGLLDIDISLSEGRQTPESSAANQGYPGSTSGFEGTGRTQASGQQIPAQPQSPPQLPKSIRCPGCGAQNTVLPSQSKSCDYCGTKIPYN</sequence>
<feature type="compositionally biased region" description="Polar residues" evidence="1">
    <location>
        <begin position="183"/>
        <end position="212"/>
    </location>
</feature>
<feature type="transmembrane region" description="Helical" evidence="2">
    <location>
        <begin position="66"/>
        <end position="86"/>
    </location>
</feature>
<reference evidence="3 4" key="1">
    <citation type="submission" date="2016-10" db="EMBL/GenBank/DDBJ databases">
        <title>Paenibacillus species isolates.</title>
        <authorList>
            <person name="Beno S.M."/>
        </authorList>
    </citation>
    <scope>NUCLEOTIDE SEQUENCE [LARGE SCALE GENOMIC DNA]</scope>
    <source>
        <strain evidence="3 4">FSL H7-0604</strain>
    </source>
</reference>
<feature type="transmembrane region" description="Helical" evidence="2">
    <location>
        <begin position="98"/>
        <end position="119"/>
    </location>
</feature>
<feature type="transmembrane region" description="Helical" evidence="2">
    <location>
        <begin position="31"/>
        <end position="54"/>
    </location>
</feature>
<organism evidence="3 4">
    <name type="scientific">Paenibacillus odorifer</name>
    <dbReference type="NCBI Taxonomy" id="189426"/>
    <lineage>
        <taxon>Bacteria</taxon>
        <taxon>Bacillati</taxon>
        <taxon>Bacillota</taxon>
        <taxon>Bacilli</taxon>
        <taxon>Bacillales</taxon>
        <taxon>Paenibacillaceae</taxon>
        <taxon>Paenibacillus</taxon>
    </lineage>
</organism>
<dbReference type="EMBL" id="MKQP01000026">
    <property type="protein sequence ID" value="OMD30211.1"/>
    <property type="molecule type" value="Genomic_DNA"/>
</dbReference>
<keyword evidence="2" id="KW-0812">Transmembrane</keyword>
<dbReference type="AlphaFoldDB" id="A0A1R0X6J4"/>
<evidence type="ECO:0000313" key="4">
    <source>
        <dbReference type="Proteomes" id="UP000187465"/>
    </source>
</evidence>
<evidence type="ECO:0000256" key="1">
    <source>
        <dbReference type="SAM" id="MobiDB-lite"/>
    </source>
</evidence>
<comment type="caution">
    <text evidence="3">The sequence shown here is derived from an EMBL/GenBank/DDBJ whole genome shotgun (WGS) entry which is preliminary data.</text>
</comment>
<evidence type="ECO:0000256" key="2">
    <source>
        <dbReference type="SAM" id="Phobius"/>
    </source>
</evidence>
<accession>A0A1R0X6J4</accession>
<dbReference type="RefSeq" id="WP_036685179.1">
    <property type="nucleotide sequence ID" value="NZ_MKQL01000025.1"/>
</dbReference>
<keyword evidence="2" id="KW-1133">Transmembrane helix</keyword>
<dbReference type="Proteomes" id="UP000187465">
    <property type="component" value="Unassembled WGS sequence"/>
</dbReference>
<name>A0A1R0X6J4_9BACL</name>
<gene>
    <name evidence="3" type="ORF">BJP51_20590</name>
</gene>
<feature type="region of interest" description="Disordered" evidence="1">
    <location>
        <begin position="183"/>
        <end position="230"/>
    </location>
</feature>